<sequence length="79" mass="8226">MEVGGVVEDFEGKTEGGDKGFGGVGGFGVEDLEGEEGVVEWGEREGETLILDRGGASPTRLLGLDLSTLMEEDAITPLL</sequence>
<evidence type="ECO:0000313" key="2">
    <source>
        <dbReference type="EMBL" id="KAK7294542.1"/>
    </source>
</evidence>
<gene>
    <name evidence="2" type="ORF">RJT34_17431</name>
</gene>
<keyword evidence="3" id="KW-1185">Reference proteome</keyword>
<dbReference type="AlphaFoldDB" id="A0AAN9PEU7"/>
<proteinExistence type="predicted"/>
<reference evidence="2 3" key="1">
    <citation type="submission" date="2024-01" db="EMBL/GenBank/DDBJ databases">
        <title>The genomes of 5 underutilized Papilionoideae crops provide insights into root nodulation and disease resistance.</title>
        <authorList>
            <person name="Yuan L."/>
        </authorList>
    </citation>
    <scope>NUCLEOTIDE SEQUENCE [LARGE SCALE GENOMIC DNA]</scope>
    <source>
        <strain evidence="2">LY-2023</strain>
        <tissue evidence="2">Leaf</tissue>
    </source>
</reference>
<comment type="caution">
    <text evidence="2">The sequence shown here is derived from an EMBL/GenBank/DDBJ whole genome shotgun (WGS) entry which is preliminary data.</text>
</comment>
<evidence type="ECO:0000256" key="1">
    <source>
        <dbReference type="SAM" id="MobiDB-lite"/>
    </source>
</evidence>
<protein>
    <submittedName>
        <fullName evidence="2">Uncharacterized protein</fullName>
    </submittedName>
</protein>
<dbReference type="EMBL" id="JAYKXN010000004">
    <property type="protein sequence ID" value="KAK7294542.1"/>
    <property type="molecule type" value="Genomic_DNA"/>
</dbReference>
<dbReference type="Proteomes" id="UP001359559">
    <property type="component" value="Unassembled WGS sequence"/>
</dbReference>
<accession>A0AAN9PEU7</accession>
<organism evidence="2 3">
    <name type="scientific">Clitoria ternatea</name>
    <name type="common">Butterfly pea</name>
    <dbReference type="NCBI Taxonomy" id="43366"/>
    <lineage>
        <taxon>Eukaryota</taxon>
        <taxon>Viridiplantae</taxon>
        <taxon>Streptophyta</taxon>
        <taxon>Embryophyta</taxon>
        <taxon>Tracheophyta</taxon>
        <taxon>Spermatophyta</taxon>
        <taxon>Magnoliopsida</taxon>
        <taxon>eudicotyledons</taxon>
        <taxon>Gunneridae</taxon>
        <taxon>Pentapetalae</taxon>
        <taxon>rosids</taxon>
        <taxon>fabids</taxon>
        <taxon>Fabales</taxon>
        <taxon>Fabaceae</taxon>
        <taxon>Papilionoideae</taxon>
        <taxon>50 kb inversion clade</taxon>
        <taxon>NPAAA clade</taxon>
        <taxon>indigoferoid/millettioid clade</taxon>
        <taxon>Phaseoleae</taxon>
        <taxon>Clitoria</taxon>
    </lineage>
</organism>
<name>A0AAN9PEU7_CLITE</name>
<feature type="region of interest" description="Disordered" evidence="1">
    <location>
        <begin position="1"/>
        <end position="27"/>
    </location>
</feature>
<evidence type="ECO:0000313" key="3">
    <source>
        <dbReference type="Proteomes" id="UP001359559"/>
    </source>
</evidence>